<accession>A0A1C7NQY5</accession>
<dbReference type="AlphaFoldDB" id="A0A1C7NQY5"/>
<dbReference type="InParanoid" id="A0A1C7NQY5"/>
<dbReference type="OrthoDB" id="2445127at2759"/>
<proteinExistence type="predicted"/>
<feature type="compositionally biased region" description="Acidic residues" evidence="2">
    <location>
        <begin position="298"/>
        <end position="318"/>
    </location>
</feature>
<sequence>MFQQFKNIFPTTSLSIRSITESVGLSETDWNRTSVERFEAIRNEFQNLNNILLNRSDSSDTLSNSNSPKPDIPSVIELEATGNLINKIHQGWDTIHQSNQANFEKAQRAEVLLRQLQTTGEAHYRVCDHIEHISTDIEETHHLLDTIQTSADHLMKLLHEIDAQVDAISVEYEQQEFELWKQQQEKEFMAEIALKRQALKQKENKLREQYEEYDSMQQKKRLELYEANFNAELEDYKRRRETEVSSLYSSKSSQSKSLPTTTLEQLKIDDDQDLSGFLQDQDLAESTKKKDFTQQISSDEDEESRVEIMDDEEDYQDL</sequence>
<keyword evidence="1" id="KW-0175">Coiled coil</keyword>
<evidence type="ECO:0008006" key="5">
    <source>
        <dbReference type="Google" id="ProtNLM"/>
    </source>
</evidence>
<reference evidence="3 4" key="1">
    <citation type="submission" date="2016-03" db="EMBL/GenBank/DDBJ databases">
        <title>Choanephora cucurbitarum.</title>
        <authorList>
            <person name="Min B."/>
            <person name="Park H."/>
            <person name="Park J.-H."/>
            <person name="Shin H.-D."/>
            <person name="Choi I.-G."/>
        </authorList>
    </citation>
    <scope>NUCLEOTIDE SEQUENCE [LARGE SCALE GENOMIC DNA]</scope>
    <source>
        <strain evidence="3 4">KUS-F28377</strain>
    </source>
</reference>
<evidence type="ECO:0000256" key="2">
    <source>
        <dbReference type="SAM" id="MobiDB-lite"/>
    </source>
</evidence>
<evidence type="ECO:0000256" key="1">
    <source>
        <dbReference type="SAM" id="Coils"/>
    </source>
</evidence>
<dbReference type="Proteomes" id="UP000093000">
    <property type="component" value="Unassembled WGS sequence"/>
</dbReference>
<gene>
    <name evidence="3" type="ORF">A0J61_00457</name>
</gene>
<name>A0A1C7NQY5_9FUNG</name>
<dbReference type="EMBL" id="LUGH01000010">
    <property type="protein sequence ID" value="OBZ91512.1"/>
    <property type="molecule type" value="Genomic_DNA"/>
</dbReference>
<feature type="coiled-coil region" evidence="1">
    <location>
        <begin position="189"/>
        <end position="239"/>
    </location>
</feature>
<evidence type="ECO:0000313" key="4">
    <source>
        <dbReference type="Proteomes" id="UP000093000"/>
    </source>
</evidence>
<keyword evidence="4" id="KW-1185">Reference proteome</keyword>
<protein>
    <recommendedName>
        <fullName evidence="5">Dysbindin</fullName>
    </recommendedName>
</protein>
<organism evidence="3 4">
    <name type="scientific">Choanephora cucurbitarum</name>
    <dbReference type="NCBI Taxonomy" id="101091"/>
    <lineage>
        <taxon>Eukaryota</taxon>
        <taxon>Fungi</taxon>
        <taxon>Fungi incertae sedis</taxon>
        <taxon>Mucoromycota</taxon>
        <taxon>Mucoromycotina</taxon>
        <taxon>Mucoromycetes</taxon>
        <taxon>Mucorales</taxon>
        <taxon>Mucorineae</taxon>
        <taxon>Choanephoraceae</taxon>
        <taxon>Choanephoroideae</taxon>
        <taxon>Choanephora</taxon>
    </lineage>
</organism>
<evidence type="ECO:0000313" key="3">
    <source>
        <dbReference type="EMBL" id="OBZ91512.1"/>
    </source>
</evidence>
<feature type="region of interest" description="Disordered" evidence="2">
    <location>
        <begin position="281"/>
        <end position="318"/>
    </location>
</feature>
<comment type="caution">
    <text evidence="3">The sequence shown here is derived from an EMBL/GenBank/DDBJ whole genome shotgun (WGS) entry which is preliminary data.</text>
</comment>